<reference evidence="6" key="1">
    <citation type="journal article" date="2018" name="Nat. Plants">
        <title>Whole-genome landscape of Medicago truncatula symbiotic genes.</title>
        <authorList>
            <person name="Pecrix Y."/>
            <person name="Gamas P."/>
            <person name="Carrere S."/>
        </authorList>
    </citation>
    <scope>NUCLEOTIDE SEQUENCE</scope>
    <source>
        <tissue evidence="6">Leaves</tissue>
    </source>
</reference>
<dbReference type="PROSITE" id="PS51005">
    <property type="entry name" value="NAC"/>
    <property type="match status" value="1"/>
</dbReference>
<dbReference type="GO" id="GO:0003677">
    <property type="term" value="F:DNA binding"/>
    <property type="evidence" value="ECO:0007669"/>
    <property type="project" value="UniProtKB-KW"/>
</dbReference>
<gene>
    <name evidence="6" type="ORF">MtrunA17_Chr7g0251661</name>
</gene>
<protein>
    <submittedName>
        <fullName evidence="6">Putative transcription factor NAM family</fullName>
    </submittedName>
</protein>
<dbReference type="Gramene" id="rna41901">
    <property type="protein sequence ID" value="RHN47318.1"/>
    <property type="gene ID" value="gene41901"/>
</dbReference>
<organism evidence="6">
    <name type="scientific">Medicago truncatula</name>
    <name type="common">Barrel medic</name>
    <name type="synonym">Medicago tribuloides</name>
    <dbReference type="NCBI Taxonomy" id="3880"/>
    <lineage>
        <taxon>Eukaryota</taxon>
        <taxon>Viridiplantae</taxon>
        <taxon>Streptophyta</taxon>
        <taxon>Embryophyta</taxon>
        <taxon>Tracheophyta</taxon>
        <taxon>Spermatophyta</taxon>
        <taxon>Magnoliopsida</taxon>
        <taxon>eudicotyledons</taxon>
        <taxon>Gunneridae</taxon>
        <taxon>Pentapetalae</taxon>
        <taxon>rosids</taxon>
        <taxon>fabids</taxon>
        <taxon>Fabales</taxon>
        <taxon>Fabaceae</taxon>
        <taxon>Papilionoideae</taxon>
        <taxon>50 kb inversion clade</taxon>
        <taxon>NPAAA clade</taxon>
        <taxon>Hologalegina</taxon>
        <taxon>IRL clade</taxon>
        <taxon>Trifolieae</taxon>
        <taxon>Medicago</taxon>
    </lineage>
</organism>
<keyword evidence="3" id="KW-0804">Transcription</keyword>
<dbReference type="Proteomes" id="UP000265566">
    <property type="component" value="Chromosome 7"/>
</dbReference>
<dbReference type="Pfam" id="PF02365">
    <property type="entry name" value="NAM"/>
    <property type="match status" value="1"/>
</dbReference>
<dbReference type="InterPro" id="IPR036093">
    <property type="entry name" value="NAC_dom_sf"/>
</dbReference>
<name>A0A396H3F5_MEDTR</name>
<dbReference type="InterPro" id="IPR003441">
    <property type="entry name" value="NAC-dom"/>
</dbReference>
<dbReference type="PANTHER" id="PTHR31719:SF252">
    <property type="entry name" value="NAC DOMAIN-CONTAINING PROTEIN"/>
    <property type="match status" value="1"/>
</dbReference>
<dbReference type="Gene3D" id="2.170.150.80">
    <property type="entry name" value="NAC domain"/>
    <property type="match status" value="1"/>
</dbReference>
<feature type="domain" description="NAC" evidence="5">
    <location>
        <begin position="10"/>
        <end position="151"/>
    </location>
</feature>
<evidence type="ECO:0000259" key="5">
    <source>
        <dbReference type="PROSITE" id="PS51005"/>
    </source>
</evidence>
<dbReference type="EMBL" id="PSQE01000007">
    <property type="protein sequence ID" value="RHN47318.1"/>
    <property type="molecule type" value="Genomic_DNA"/>
</dbReference>
<evidence type="ECO:0000256" key="1">
    <source>
        <dbReference type="ARBA" id="ARBA00023015"/>
    </source>
</evidence>
<sequence>MAVANAEVDLPAGFRFDPTDRQLVECYLTKKICNQPFPNAMSEFDVFQTEPWSLPAENRYSLEHRKYYFFDLRNRRFENMDARRAGNGEWRIVKRKEEFAHSNNQLIVIKNTYVYWIGQGNQALMTRWWMHEFVIGRIYDPARVMNTIYIDHYHYQKI</sequence>
<proteinExistence type="predicted"/>
<keyword evidence="2" id="KW-0238">DNA-binding</keyword>
<dbReference type="GO" id="GO:0006355">
    <property type="term" value="P:regulation of DNA-templated transcription"/>
    <property type="evidence" value="ECO:0007669"/>
    <property type="project" value="InterPro"/>
</dbReference>
<accession>A0A396H3F5</accession>
<dbReference type="SUPFAM" id="SSF101941">
    <property type="entry name" value="NAC domain"/>
    <property type="match status" value="1"/>
</dbReference>
<dbReference type="PANTHER" id="PTHR31719">
    <property type="entry name" value="NAC TRANSCRIPTION FACTOR 56"/>
    <property type="match status" value="1"/>
</dbReference>
<evidence type="ECO:0000256" key="4">
    <source>
        <dbReference type="ARBA" id="ARBA00023242"/>
    </source>
</evidence>
<comment type="caution">
    <text evidence="6">The sequence shown here is derived from an EMBL/GenBank/DDBJ whole genome shotgun (WGS) entry which is preliminary data.</text>
</comment>
<evidence type="ECO:0000256" key="3">
    <source>
        <dbReference type="ARBA" id="ARBA00023163"/>
    </source>
</evidence>
<evidence type="ECO:0000256" key="2">
    <source>
        <dbReference type="ARBA" id="ARBA00023125"/>
    </source>
</evidence>
<keyword evidence="1" id="KW-0805">Transcription regulation</keyword>
<dbReference type="AlphaFoldDB" id="A0A396H3F5"/>
<keyword evidence="4" id="KW-0539">Nucleus</keyword>
<evidence type="ECO:0000313" key="6">
    <source>
        <dbReference type="EMBL" id="RHN47318.1"/>
    </source>
</evidence>